<keyword evidence="3" id="KW-1185">Reference proteome</keyword>
<sequence length="77" mass="8979">MESQLRAAQEEIQRLRSDNTRLRAENLAFQTQQNAAEECYQLRNQYAALQADNQRLVFDIRSLRAQMGIHVVTNTEL</sequence>
<dbReference type="RefSeq" id="XP_049131949.1">
    <property type="nucleotide sequence ID" value="XM_049275992.1"/>
</dbReference>
<organism evidence="2 3">
    <name type="scientific">Colletotrichum spaethianum</name>
    <dbReference type="NCBI Taxonomy" id="700344"/>
    <lineage>
        <taxon>Eukaryota</taxon>
        <taxon>Fungi</taxon>
        <taxon>Dikarya</taxon>
        <taxon>Ascomycota</taxon>
        <taxon>Pezizomycotina</taxon>
        <taxon>Sordariomycetes</taxon>
        <taxon>Hypocreomycetidae</taxon>
        <taxon>Glomerellales</taxon>
        <taxon>Glomerellaceae</taxon>
        <taxon>Colletotrichum</taxon>
        <taxon>Colletotrichum spaethianum species complex</taxon>
    </lineage>
</organism>
<evidence type="ECO:0000256" key="1">
    <source>
        <dbReference type="SAM" id="Coils"/>
    </source>
</evidence>
<protein>
    <submittedName>
        <fullName evidence="2">Uncharacterized protein</fullName>
    </submittedName>
</protein>
<evidence type="ECO:0000313" key="3">
    <source>
        <dbReference type="Proteomes" id="UP001055115"/>
    </source>
</evidence>
<accession>A0AA37PCC6</accession>
<proteinExistence type="predicted"/>
<feature type="coiled-coil region" evidence="1">
    <location>
        <begin position="5"/>
        <end position="52"/>
    </location>
</feature>
<name>A0AA37PCC6_9PEZI</name>
<gene>
    <name evidence="2" type="ORF">ColSpa_09780</name>
</gene>
<dbReference type="EMBL" id="BQXU01000030">
    <property type="protein sequence ID" value="GKT49599.1"/>
    <property type="molecule type" value="Genomic_DNA"/>
</dbReference>
<reference evidence="2 3" key="1">
    <citation type="submission" date="2022-03" db="EMBL/GenBank/DDBJ databases">
        <title>Genome data of Colletotrichum spp.</title>
        <authorList>
            <person name="Utami Y.D."/>
            <person name="Hiruma K."/>
        </authorList>
    </citation>
    <scope>NUCLEOTIDE SEQUENCE [LARGE SCALE GENOMIC DNA]</scope>
    <source>
        <strain evidence="2 3">MAFF 239500</strain>
    </source>
</reference>
<dbReference type="Proteomes" id="UP001055115">
    <property type="component" value="Unassembled WGS sequence"/>
</dbReference>
<dbReference type="GeneID" id="73330582"/>
<evidence type="ECO:0000313" key="2">
    <source>
        <dbReference type="EMBL" id="GKT49599.1"/>
    </source>
</evidence>
<comment type="caution">
    <text evidence="2">The sequence shown here is derived from an EMBL/GenBank/DDBJ whole genome shotgun (WGS) entry which is preliminary data.</text>
</comment>
<dbReference type="AlphaFoldDB" id="A0AA37PCC6"/>
<keyword evidence="1" id="KW-0175">Coiled coil</keyword>